<dbReference type="Gene3D" id="1.10.3720.10">
    <property type="entry name" value="MetI-like"/>
    <property type="match status" value="1"/>
</dbReference>
<evidence type="ECO:0000313" key="9">
    <source>
        <dbReference type="EMBL" id="MFC3208931.1"/>
    </source>
</evidence>
<keyword evidence="6 7" id="KW-0472">Membrane</keyword>
<evidence type="ECO:0000256" key="4">
    <source>
        <dbReference type="ARBA" id="ARBA00022692"/>
    </source>
</evidence>
<organism evidence="9 10">
    <name type="scientific">Aquamicrobium soli</name>
    <dbReference type="NCBI Taxonomy" id="1811518"/>
    <lineage>
        <taxon>Bacteria</taxon>
        <taxon>Pseudomonadati</taxon>
        <taxon>Pseudomonadota</taxon>
        <taxon>Alphaproteobacteria</taxon>
        <taxon>Hyphomicrobiales</taxon>
        <taxon>Phyllobacteriaceae</taxon>
        <taxon>Aquamicrobium</taxon>
    </lineage>
</organism>
<keyword evidence="3" id="KW-1003">Cell membrane</keyword>
<dbReference type="InterPro" id="IPR000515">
    <property type="entry name" value="MetI-like"/>
</dbReference>
<feature type="transmembrane region" description="Helical" evidence="7">
    <location>
        <begin position="92"/>
        <end position="111"/>
    </location>
</feature>
<dbReference type="PANTHER" id="PTHR43005:SF1">
    <property type="entry name" value="SPERMIDINE_PUTRESCINE TRANSPORT SYSTEM PERMEASE PROTEIN"/>
    <property type="match status" value="1"/>
</dbReference>
<dbReference type="Pfam" id="PF00528">
    <property type="entry name" value="BPD_transp_1"/>
    <property type="match status" value="1"/>
</dbReference>
<dbReference type="CDD" id="cd06261">
    <property type="entry name" value="TM_PBP2"/>
    <property type="match status" value="1"/>
</dbReference>
<accession>A0ABV7KIN9</accession>
<sequence>MTVSLKRSGDGQVRLERARPAPNYEARWGWSLLLPALLVIGALSVVPLARAIYSSFRQTSPLLPPKFIGFDNYRAVMESGAFLTAWRVTLQFTTITVLLTTVMAMISASALNSSFRGSSVVKPLVLLPWAVPGVIAGVIWRWMFNNNYGAINTILHALGLIDAYVYWLSKPGLAMLAACIAQTWSLLPLSIILILAALQNIPEEQYEAARLDGANSFQLYRYVTFPHIRTSVVIVALYNSLMGLTAYDIVYTMTAGGPGTATSVISYFTWSISFTNLNIGQGAALATIIALVSIVFIIGILRLLPKGALSDVD</sequence>
<comment type="similarity">
    <text evidence="7">Belongs to the binding-protein-dependent transport system permease family.</text>
</comment>
<evidence type="ECO:0000259" key="8">
    <source>
        <dbReference type="PROSITE" id="PS50928"/>
    </source>
</evidence>
<evidence type="ECO:0000256" key="2">
    <source>
        <dbReference type="ARBA" id="ARBA00022448"/>
    </source>
</evidence>
<dbReference type="PANTHER" id="PTHR43005">
    <property type="entry name" value="BLR7065 PROTEIN"/>
    <property type="match status" value="1"/>
</dbReference>
<dbReference type="PROSITE" id="PS50928">
    <property type="entry name" value="ABC_TM1"/>
    <property type="match status" value="1"/>
</dbReference>
<feature type="transmembrane region" description="Helical" evidence="7">
    <location>
        <begin position="32"/>
        <end position="53"/>
    </location>
</feature>
<keyword evidence="5 7" id="KW-1133">Transmembrane helix</keyword>
<proteinExistence type="inferred from homology"/>
<keyword evidence="4 7" id="KW-0812">Transmembrane</keyword>
<dbReference type="EMBL" id="JBHRTK010000031">
    <property type="protein sequence ID" value="MFC3208931.1"/>
    <property type="molecule type" value="Genomic_DNA"/>
</dbReference>
<evidence type="ECO:0000256" key="3">
    <source>
        <dbReference type="ARBA" id="ARBA00022475"/>
    </source>
</evidence>
<comment type="subcellular location">
    <subcellularLocation>
        <location evidence="1 7">Cell membrane</location>
        <topology evidence="1 7">Multi-pass membrane protein</topology>
    </subcellularLocation>
</comment>
<reference evidence="10" key="1">
    <citation type="journal article" date="2019" name="Int. J. Syst. Evol. Microbiol.">
        <title>The Global Catalogue of Microorganisms (GCM) 10K type strain sequencing project: providing services to taxonomists for standard genome sequencing and annotation.</title>
        <authorList>
            <consortium name="The Broad Institute Genomics Platform"/>
            <consortium name="The Broad Institute Genome Sequencing Center for Infectious Disease"/>
            <person name="Wu L."/>
            <person name="Ma J."/>
        </authorList>
    </citation>
    <scope>NUCLEOTIDE SEQUENCE [LARGE SCALE GENOMIC DNA]</scope>
    <source>
        <strain evidence="10">KCTC 52165</strain>
    </source>
</reference>
<keyword evidence="10" id="KW-1185">Reference proteome</keyword>
<feature type="transmembrane region" description="Helical" evidence="7">
    <location>
        <begin position="173"/>
        <end position="198"/>
    </location>
</feature>
<dbReference type="Proteomes" id="UP001595583">
    <property type="component" value="Unassembled WGS sequence"/>
</dbReference>
<comment type="caution">
    <text evidence="9">The sequence shown here is derived from an EMBL/GenBank/DDBJ whole genome shotgun (WGS) entry which is preliminary data.</text>
</comment>
<feature type="transmembrane region" description="Helical" evidence="7">
    <location>
        <begin position="250"/>
        <end position="270"/>
    </location>
</feature>
<name>A0ABV7KIN9_9HYPH</name>
<dbReference type="SUPFAM" id="SSF161098">
    <property type="entry name" value="MetI-like"/>
    <property type="match status" value="1"/>
</dbReference>
<evidence type="ECO:0000256" key="1">
    <source>
        <dbReference type="ARBA" id="ARBA00004651"/>
    </source>
</evidence>
<feature type="domain" description="ABC transmembrane type-1" evidence="8">
    <location>
        <begin position="86"/>
        <end position="302"/>
    </location>
</feature>
<evidence type="ECO:0000313" key="10">
    <source>
        <dbReference type="Proteomes" id="UP001595583"/>
    </source>
</evidence>
<evidence type="ECO:0000256" key="6">
    <source>
        <dbReference type="ARBA" id="ARBA00023136"/>
    </source>
</evidence>
<feature type="transmembrane region" description="Helical" evidence="7">
    <location>
        <begin position="123"/>
        <end position="142"/>
    </location>
</feature>
<evidence type="ECO:0000256" key="7">
    <source>
        <dbReference type="RuleBase" id="RU363032"/>
    </source>
</evidence>
<evidence type="ECO:0000256" key="5">
    <source>
        <dbReference type="ARBA" id="ARBA00022989"/>
    </source>
</evidence>
<protein>
    <submittedName>
        <fullName evidence="9">Carbohydrate ABC transporter permease</fullName>
    </submittedName>
</protein>
<dbReference type="RefSeq" id="WP_378224906.1">
    <property type="nucleotide sequence ID" value="NZ_JBHRTK010000031.1"/>
</dbReference>
<gene>
    <name evidence="9" type="ORF">ACFOHJ_22140</name>
</gene>
<dbReference type="InterPro" id="IPR035906">
    <property type="entry name" value="MetI-like_sf"/>
</dbReference>
<feature type="transmembrane region" description="Helical" evidence="7">
    <location>
        <begin position="282"/>
        <end position="304"/>
    </location>
</feature>
<keyword evidence="2 7" id="KW-0813">Transport</keyword>
<feature type="transmembrane region" description="Helical" evidence="7">
    <location>
        <begin position="149"/>
        <end position="167"/>
    </location>
</feature>